<keyword evidence="8" id="KW-1185">Reference proteome</keyword>
<comment type="caution">
    <text evidence="7">The sequence shown here is derived from an EMBL/GenBank/DDBJ whole genome shotgun (WGS) entry which is preliminary data.</text>
</comment>
<evidence type="ECO:0000313" key="8">
    <source>
        <dbReference type="Proteomes" id="UP000614601"/>
    </source>
</evidence>
<reference evidence="7" key="1">
    <citation type="submission" date="2020-09" db="EMBL/GenBank/DDBJ databases">
        <authorList>
            <person name="Kikuchi T."/>
        </authorList>
    </citation>
    <scope>NUCLEOTIDE SEQUENCE</scope>
    <source>
        <strain evidence="7">SH1</strain>
    </source>
</reference>
<protein>
    <recommendedName>
        <fullName evidence="6">Abnormal cell migration protein 18-like fibronectin type I domain-containing protein</fullName>
    </recommendedName>
</protein>
<dbReference type="InterPro" id="IPR055119">
    <property type="entry name" value="Mig18_Fn1"/>
</dbReference>
<dbReference type="GO" id="GO:0005096">
    <property type="term" value="F:GTPase activator activity"/>
    <property type="evidence" value="ECO:0007669"/>
    <property type="project" value="UniProtKB-KW"/>
</dbReference>
<gene>
    <name evidence="7" type="ORF">BOKJ2_LOCUS6377</name>
</gene>
<dbReference type="InterPro" id="IPR024792">
    <property type="entry name" value="RhoGDI_dom_sf"/>
</dbReference>
<dbReference type="AlphaFoldDB" id="A0A811KI93"/>
<proteinExistence type="inferred from homology"/>
<dbReference type="Proteomes" id="UP000614601">
    <property type="component" value="Unassembled WGS sequence"/>
</dbReference>
<dbReference type="GO" id="GO:0005829">
    <property type="term" value="C:cytosol"/>
    <property type="evidence" value="ECO:0007669"/>
    <property type="project" value="TreeGrafter"/>
</dbReference>
<dbReference type="GO" id="GO:0005094">
    <property type="term" value="F:Rho GDP-dissociation inhibitor activity"/>
    <property type="evidence" value="ECO:0007669"/>
    <property type="project" value="InterPro"/>
</dbReference>
<accession>A0A811KI93</accession>
<dbReference type="Pfam" id="PF02115">
    <property type="entry name" value="Rho_GDI"/>
    <property type="match status" value="1"/>
</dbReference>
<dbReference type="PANTHER" id="PTHR10980:SF3">
    <property type="entry name" value="LD16419P"/>
    <property type="match status" value="1"/>
</dbReference>
<comment type="similarity">
    <text evidence="2">Belongs to the Rho GDI family.</text>
</comment>
<dbReference type="SUPFAM" id="SSF81296">
    <property type="entry name" value="E set domains"/>
    <property type="match status" value="1"/>
</dbReference>
<dbReference type="EMBL" id="CAJFDH010000003">
    <property type="protein sequence ID" value="CAD5216006.1"/>
    <property type="molecule type" value="Genomic_DNA"/>
</dbReference>
<dbReference type="Gene3D" id="2.70.50.30">
    <property type="entry name" value="Coagulation Factor XIII, subunit A, domain 1"/>
    <property type="match status" value="1"/>
</dbReference>
<dbReference type="EMBL" id="CAJFCW020000003">
    <property type="protein sequence ID" value="CAG9105156.1"/>
    <property type="molecule type" value="Genomic_DNA"/>
</dbReference>
<evidence type="ECO:0000256" key="3">
    <source>
        <dbReference type="ARBA" id="ARBA00022468"/>
    </source>
</evidence>
<keyword evidence="4" id="KW-0963">Cytoplasm</keyword>
<feature type="domain" description="Abnormal cell migration protein 18-like fibronectin type I" evidence="6">
    <location>
        <begin position="266"/>
        <end position="329"/>
    </location>
</feature>
<evidence type="ECO:0000256" key="2">
    <source>
        <dbReference type="ARBA" id="ARBA00009758"/>
    </source>
</evidence>
<dbReference type="PRINTS" id="PR00492">
    <property type="entry name" value="RHOGDI"/>
</dbReference>
<dbReference type="Pfam" id="PF23003">
    <property type="entry name" value="Fn1_2"/>
    <property type="match status" value="3"/>
</dbReference>
<name>A0A811KI93_9BILA</name>
<evidence type="ECO:0000256" key="1">
    <source>
        <dbReference type="ARBA" id="ARBA00004496"/>
    </source>
</evidence>
<evidence type="ECO:0000256" key="5">
    <source>
        <dbReference type="SAM" id="MobiDB-lite"/>
    </source>
</evidence>
<feature type="domain" description="Abnormal cell migration protein 18-like fibronectin type I" evidence="6">
    <location>
        <begin position="336"/>
        <end position="400"/>
    </location>
</feature>
<evidence type="ECO:0000256" key="4">
    <source>
        <dbReference type="ARBA" id="ARBA00022490"/>
    </source>
</evidence>
<dbReference type="Proteomes" id="UP000783686">
    <property type="component" value="Unassembled WGS sequence"/>
</dbReference>
<organism evidence="7 8">
    <name type="scientific">Bursaphelenchus okinawaensis</name>
    <dbReference type="NCBI Taxonomy" id="465554"/>
    <lineage>
        <taxon>Eukaryota</taxon>
        <taxon>Metazoa</taxon>
        <taxon>Ecdysozoa</taxon>
        <taxon>Nematoda</taxon>
        <taxon>Chromadorea</taxon>
        <taxon>Rhabditida</taxon>
        <taxon>Tylenchina</taxon>
        <taxon>Tylenchomorpha</taxon>
        <taxon>Aphelenchoidea</taxon>
        <taxon>Aphelenchoididae</taxon>
        <taxon>Bursaphelenchus</taxon>
    </lineage>
</organism>
<comment type="subcellular location">
    <subcellularLocation>
        <location evidence="1">Cytoplasm</location>
    </subcellularLocation>
</comment>
<feature type="domain" description="Abnormal cell migration protein 18-like fibronectin type I" evidence="6">
    <location>
        <begin position="410"/>
        <end position="475"/>
    </location>
</feature>
<evidence type="ECO:0000313" key="7">
    <source>
        <dbReference type="EMBL" id="CAD5216006.1"/>
    </source>
</evidence>
<dbReference type="GO" id="GO:0016020">
    <property type="term" value="C:membrane"/>
    <property type="evidence" value="ECO:0007669"/>
    <property type="project" value="TreeGrafter"/>
</dbReference>
<feature type="region of interest" description="Disordered" evidence="5">
    <location>
        <begin position="1"/>
        <end position="22"/>
    </location>
</feature>
<dbReference type="GO" id="GO:0007266">
    <property type="term" value="P:Rho protein signal transduction"/>
    <property type="evidence" value="ECO:0007669"/>
    <property type="project" value="InterPro"/>
</dbReference>
<dbReference type="InterPro" id="IPR014756">
    <property type="entry name" value="Ig_E-set"/>
</dbReference>
<keyword evidence="3" id="KW-0343">GTPase activation</keyword>
<dbReference type="PANTHER" id="PTHR10980">
    <property type="entry name" value="RHO GDP-DISSOCIATION INHIBITOR"/>
    <property type="match status" value="1"/>
</dbReference>
<sequence>MASTSNASHSDESDDEVKSKYIPPAKKELKDILQADAEDESLKKYKEKLLGNALDNVVVDESNPKRVIVKTIAVLADHGTVGEFNIPPEGDFTLKIKEAERFQLKFEYYVQREIVSGLRYIHRVSRLGIRVAKETYMIGSYGPAADLKTFITPWENAPSGIMSRGKYAVTSKITDDDDNDYATFNWTLEISSSCFLLTIESSLPIMGLEIRIIALFFLLNTVRAAGQLVEADNAIILVPHGEDPQNSKNRLVIPQVKDGPQAPLPCIVADSGTHEHGQTFTKGNFHYSCKNGTAEVIACVSDDMSVIQIGRTFLKNGIRHKCNVNGETVTYEQKSTCFENGVHYDVGESFKNGSFKLICKDGGVAISGCYVQNRTDDVISLGESRIIGKHKHNCELMDGGKIRYTINLIGCRKGDYVYNEGQIWTEKHVRYQCGSQGQTMVIGCSDDENELFVELGRDVLMNGIVHRCYKINNTTFYHRFECPDMPLQECVENAPTPKRVRSVQDRINL</sequence>
<dbReference type="FunFam" id="2.70.50.30:FF:000004">
    <property type="entry name" value="Rho GDP-dissociation inhibitor 1"/>
    <property type="match status" value="1"/>
</dbReference>
<dbReference type="InterPro" id="IPR000406">
    <property type="entry name" value="Rho_GDI"/>
</dbReference>
<evidence type="ECO:0000259" key="6">
    <source>
        <dbReference type="Pfam" id="PF23003"/>
    </source>
</evidence>
<dbReference type="OrthoDB" id="5803975at2759"/>